<organism evidence="1 2">
    <name type="scientific">Caldanaerobacter subterraneus</name>
    <dbReference type="NCBI Taxonomy" id="911092"/>
    <lineage>
        <taxon>Bacteria</taxon>
        <taxon>Bacillati</taxon>
        <taxon>Bacillota</taxon>
        <taxon>Clostridia</taxon>
        <taxon>Thermoanaerobacterales</taxon>
        <taxon>Thermoanaerobacteraceae</taxon>
        <taxon>Caldanaerobacter</taxon>
    </lineage>
</organism>
<dbReference type="EMBL" id="DOLB01000139">
    <property type="protein sequence ID" value="HBT50008.1"/>
    <property type="molecule type" value="Genomic_DNA"/>
</dbReference>
<accession>A0A117KW66</accession>
<evidence type="ECO:0000313" key="2">
    <source>
        <dbReference type="Proteomes" id="UP000264445"/>
    </source>
</evidence>
<comment type="caution">
    <text evidence="1">The sequence shown here is derived from an EMBL/GenBank/DDBJ whole genome shotgun (WGS) entry which is preliminary data.</text>
</comment>
<dbReference type="RefSeq" id="WP_278429387.1">
    <property type="nucleotide sequence ID" value="NZ_DOLB01000139.1"/>
</dbReference>
<dbReference type="InterPro" id="IPR014199">
    <property type="entry name" value="Spore_YtxC"/>
</dbReference>
<reference evidence="1 2" key="1">
    <citation type="journal article" date="2018" name="Nat. Biotechnol.">
        <title>A standardized bacterial taxonomy based on genome phylogeny substantially revises the tree of life.</title>
        <authorList>
            <person name="Parks D.H."/>
            <person name="Chuvochina M."/>
            <person name="Waite D.W."/>
            <person name="Rinke C."/>
            <person name="Skarshewski A."/>
            <person name="Chaumeil P.A."/>
            <person name="Hugenholtz P."/>
        </authorList>
    </citation>
    <scope>NUCLEOTIDE SEQUENCE [LARGE SCALE GENOMIC DNA]</scope>
    <source>
        <strain evidence="1">UBA12544</strain>
    </source>
</reference>
<sequence length="287" mass="33286">MQLFSIAVSNKLNIDEENLISAFKNLSNKGIKVIVSSNICRSSTYYELKLEEKFAFGKDNKARDLIAEAISDIIVNYAVNWIVSKLIGKYYYYFSQQEKEDIRKIAYSILESEDNIETFKKVKRKEIAKEVFDFLEENRHIDIEGFVNFRLKSFVGELSEVVDKAVDEFLMQKEYNEFVGLLKYFVELQDSKLEVLNVVVDKGGKFHLYNESYEPLSSEYIKEIAGELQEGVVTDEDALMSILITIAPQKIFFHSVNYLKNKEILDTIKKVFTNRVEVVCSEVKCEK</sequence>
<dbReference type="AlphaFoldDB" id="A0A117KW66"/>
<dbReference type="Proteomes" id="UP000264445">
    <property type="component" value="Unassembled WGS sequence"/>
</dbReference>
<evidence type="ECO:0000313" key="1">
    <source>
        <dbReference type="EMBL" id="HBT50008.1"/>
    </source>
</evidence>
<protein>
    <submittedName>
        <fullName evidence="1">Putative sporulation protein YtxC</fullName>
    </submittedName>
</protein>
<dbReference type="Pfam" id="PF08812">
    <property type="entry name" value="YtxC"/>
    <property type="match status" value="1"/>
</dbReference>
<gene>
    <name evidence="1" type="primary">ytxC</name>
    <name evidence="1" type="ORF">DEA61_09435</name>
</gene>
<name>A0A117KW66_9THEO</name>
<dbReference type="NCBIfam" id="TIGR02834">
    <property type="entry name" value="spo_ytxC"/>
    <property type="match status" value="1"/>
</dbReference>
<proteinExistence type="predicted"/>